<dbReference type="PANTHER" id="PTHR43283:SF3">
    <property type="entry name" value="BETA-LACTAMASE FAMILY PROTEIN (AFU_ORTHOLOGUE AFUA_5G07500)"/>
    <property type="match status" value="1"/>
</dbReference>
<evidence type="ECO:0000313" key="3">
    <source>
        <dbReference type="EMBL" id="QIG79381.1"/>
    </source>
</evidence>
<dbReference type="AlphaFoldDB" id="A0A6G6Y3F7"/>
<dbReference type="PANTHER" id="PTHR43283">
    <property type="entry name" value="BETA-LACTAMASE-RELATED"/>
    <property type="match status" value="1"/>
</dbReference>
<dbReference type="KEGG" id="spzr:G5C33_05970"/>
<gene>
    <name evidence="3" type="ORF">G5C33_05970</name>
</gene>
<accession>A0A6G6Y3F7</accession>
<reference evidence="3 4" key="1">
    <citation type="submission" date="2020-02" db="EMBL/GenBank/DDBJ databases">
        <authorList>
            <person name="Zheng R.K."/>
            <person name="Sun C.M."/>
        </authorList>
    </citation>
    <scope>NUCLEOTIDE SEQUENCE [LARGE SCALE GENOMIC DNA]</scope>
    <source>
        <strain evidence="4">zrk23</strain>
    </source>
</reference>
<dbReference type="Proteomes" id="UP000501568">
    <property type="component" value="Chromosome"/>
</dbReference>
<evidence type="ECO:0000256" key="1">
    <source>
        <dbReference type="SAM" id="SignalP"/>
    </source>
</evidence>
<proteinExistence type="predicted"/>
<dbReference type="SUPFAM" id="SSF56601">
    <property type="entry name" value="beta-lactamase/transpeptidase-like"/>
    <property type="match status" value="1"/>
</dbReference>
<evidence type="ECO:0000259" key="2">
    <source>
        <dbReference type="Pfam" id="PF00144"/>
    </source>
</evidence>
<organism evidence="3 4">
    <name type="scientific">Stakelama tenebrarum</name>
    <dbReference type="NCBI Taxonomy" id="2711215"/>
    <lineage>
        <taxon>Bacteria</taxon>
        <taxon>Pseudomonadati</taxon>
        <taxon>Pseudomonadota</taxon>
        <taxon>Alphaproteobacteria</taxon>
        <taxon>Sphingomonadales</taxon>
        <taxon>Sphingomonadaceae</taxon>
        <taxon>Stakelama</taxon>
    </lineage>
</organism>
<keyword evidence="4" id="KW-1185">Reference proteome</keyword>
<sequence>MAKSLALISGLAAFCASCAAEVPLQAPPATTIPAAVAPATGEVVDPEAVDPEAEQFLQRMVAEEHLSGVVLIRRHGVVVHKRAYGEAAPGRPNRVDGRFHIASMTKQFTAAAIMRLAEQGKLRLDETINEFLPPRYRSARWSAVTVKHLLSHSSGIPDYAETRDYYDVTDGRAFGATVDGMIREAMQAPLQFEPGSRFRYSNIGYTLLGQIIEQQSGRGYADYIETELLDPMGMRDSAVHDAEYVASPRDAEGMRWDAASGRQVHDDIVSLPVTAPDGGLITTLDDFARWIVVYRDMAHPRLSRGSIVQMSRQSAPNEHYHWPQQGFRGEAYYGLGLMRSGDLVMHEGYVVGFRSYFIYSRRDDLLIVLFTNTTSNDVFRIASGLFELQTR</sequence>
<keyword evidence="1" id="KW-0732">Signal</keyword>
<dbReference type="EMBL" id="CP049109">
    <property type="protein sequence ID" value="QIG79381.1"/>
    <property type="molecule type" value="Genomic_DNA"/>
</dbReference>
<dbReference type="Pfam" id="PF00144">
    <property type="entry name" value="Beta-lactamase"/>
    <property type="match status" value="1"/>
</dbReference>
<evidence type="ECO:0000313" key="4">
    <source>
        <dbReference type="Proteomes" id="UP000501568"/>
    </source>
</evidence>
<protein>
    <submittedName>
        <fullName evidence="3">Beta-lactamase family protein</fullName>
    </submittedName>
</protein>
<feature type="domain" description="Beta-lactamase-related" evidence="2">
    <location>
        <begin position="54"/>
        <end position="378"/>
    </location>
</feature>
<dbReference type="InterPro" id="IPR012338">
    <property type="entry name" value="Beta-lactam/transpept-like"/>
</dbReference>
<feature type="chain" id="PRO_5026064102" evidence="1">
    <location>
        <begin position="20"/>
        <end position="391"/>
    </location>
</feature>
<feature type="signal peptide" evidence="1">
    <location>
        <begin position="1"/>
        <end position="19"/>
    </location>
</feature>
<name>A0A6G6Y3F7_9SPHN</name>
<dbReference type="Gene3D" id="3.40.710.10">
    <property type="entry name" value="DD-peptidase/beta-lactamase superfamily"/>
    <property type="match status" value="1"/>
</dbReference>
<dbReference type="InterPro" id="IPR001466">
    <property type="entry name" value="Beta-lactam-related"/>
</dbReference>
<dbReference type="InterPro" id="IPR050789">
    <property type="entry name" value="Diverse_Enzym_Activities"/>
</dbReference>
<dbReference type="RefSeq" id="WP_165326382.1">
    <property type="nucleotide sequence ID" value="NZ_CP049109.1"/>
</dbReference>